<dbReference type="SMART" id="SM00028">
    <property type="entry name" value="TPR"/>
    <property type="match status" value="12"/>
</dbReference>
<dbReference type="EMBL" id="CP019791">
    <property type="protein sequence ID" value="AQT66883.1"/>
    <property type="molecule type" value="Genomic_DNA"/>
</dbReference>
<dbReference type="AlphaFoldDB" id="A0A1U9NG27"/>
<dbReference type="InterPro" id="IPR011990">
    <property type="entry name" value="TPR-like_helical_dom_sf"/>
</dbReference>
<evidence type="ECO:0000313" key="3">
    <source>
        <dbReference type="EMBL" id="AQT66883.1"/>
    </source>
</evidence>
<protein>
    <submittedName>
        <fullName evidence="3">TPR repeat-containing protein YrrB</fullName>
    </submittedName>
</protein>
<dbReference type="InterPro" id="IPR003107">
    <property type="entry name" value="HAT"/>
</dbReference>
<dbReference type="Pfam" id="PF13181">
    <property type="entry name" value="TPR_8"/>
    <property type="match status" value="3"/>
</dbReference>
<dbReference type="Pfam" id="PF00515">
    <property type="entry name" value="TPR_1"/>
    <property type="match status" value="2"/>
</dbReference>
<feature type="repeat" description="TPR" evidence="1">
    <location>
        <begin position="234"/>
        <end position="267"/>
    </location>
</feature>
<dbReference type="Proteomes" id="UP000189674">
    <property type="component" value="Chromosome"/>
</dbReference>
<dbReference type="SUPFAM" id="SSF81901">
    <property type="entry name" value="HCP-like"/>
    <property type="match status" value="1"/>
</dbReference>
<dbReference type="SMART" id="SM00386">
    <property type="entry name" value="HAT"/>
    <property type="match status" value="6"/>
</dbReference>
<reference evidence="4" key="1">
    <citation type="submission" date="2017-02" db="EMBL/GenBank/DDBJ databases">
        <title>Comparative genomics and description of representatives of a novel lineage of planctomycetes thriving in anoxic sediments.</title>
        <authorList>
            <person name="Spring S."/>
            <person name="Bunk B."/>
            <person name="Sproer C."/>
        </authorList>
    </citation>
    <scope>NUCLEOTIDE SEQUENCE [LARGE SCALE GENOMIC DNA]</scope>
    <source>
        <strain evidence="4">ST-NAGAB-D1</strain>
    </source>
</reference>
<name>A0A1U9NG27_9BACT</name>
<proteinExistence type="predicted"/>
<feature type="repeat" description="TPR" evidence="1">
    <location>
        <begin position="370"/>
        <end position="403"/>
    </location>
</feature>
<dbReference type="PANTHER" id="PTHR44998:SF1">
    <property type="entry name" value="UDP-N-ACETYLGLUCOSAMINE--PEPTIDE N-ACETYLGLUCOSAMINYLTRANSFERASE 110 KDA SUBUNIT"/>
    <property type="match status" value="1"/>
</dbReference>
<accession>A0A1U9NG27</accession>
<feature type="repeat" description="TPR" evidence="1">
    <location>
        <begin position="30"/>
        <end position="63"/>
    </location>
</feature>
<evidence type="ECO:0000256" key="1">
    <source>
        <dbReference type="PROSITE-ProRule" id="PRU00339"/>
    </source>
</evidence>
<dbReference type="Gene3D" id="3.40.50.300">
    <property type="entry name" value="P-loop containing nucleotide triphosphate hydrolases"/>
    <property type="match status" value="1"/>
</dbReference>
<dbReference type="SMART" id="SM00671">
    <property type="entry name" value="SEL1"/>
    <property type="match status" value="5"/>
</dbReference>
<evidence type="ECO:0000313" key="4">
    <source>
        <dbReference type="Proteomes" id="UP000189674"/>
    </source>
</evidence>
<dbReference type="PANTHER" id="PTHR44998">
    <property type="match status" value="1"/>
</dbReference>
<dbReference type="PROSITE" id="PS50005">
    <property type="entry name" value="TPR"/>
    <property type="match status" value="10"/>
</dbReference>
<feature type="repeat" description="TPR" evidence="1">
    <location>
        <begin position="98"/>
        <end position="131"/>
    </location>
</feature>
<feature type="region of interest" description="Disordered" evidence="2">
    <location>
        <begin position="1"/>
        <end position="23"/>
    </location>
</feature>
<dbReference type="GO" id="GO:0006396">
    <property type="term" value="P:RNA processing"/>
    <property type="evidence" value="ECO:0007669"/>
    <property type="project" value="InterPro"/>
</dbReference>
<feature type="repeat" description="TPR" evidence="1">
    <location>
        <begin position="200"/>
        <end position="233"/>
    </location>
</feature>
<dbReference type="STRING" id="1936003.STSP2_00021"/>
<dbReference type="InterPro" id="IPR006597">
    <property type="entry name" value="Sel1-like"/>
</dbReference>
<gene>
    <name evidence="3" type="primary">yrrB_1</name>
    <name evidence="3" type="ORF">STSP2_00021</name>
</gene>
<sequence>MNSNAGKPELKGRKRSAQRKATAKNGGFDCRAELLKGLNLFNQGKLPEAEACYKKVLSADPQNHEAYNLLGLLAERCGRQDLAVQFFNKAIQLAPQVAGYYLNMGNLMHRLGKLDEALACHTNALKLDPKNAEAHNNRGIVLYDQQKYDEARQCYAAALALNPKHPQALNNMGNTLRQSGELDEAVEYYEKALALQPRYADAYNNLGTIHYKQMRYDQALDCYDKALELNPNNPEIYNNLGTFLQDQDKLDEALENCKKSLAINPNYPEAYVSLSKIFHLQGKQDDSIAAAEKSVALGQHKACCHAQLGKMLYLKDELDRAIERYEKCIELEPDAAQYHVAMGNIMRAKGLPQRALACYQSACELNDQHGGAAAAIGAVYLEQGDKDKAITQFEKAITIDPLCTEAYDSLASIKKFDKDDELFTSLEQLAADVLPANKKMSIHFALGKMYQGVEEYDRAFENYLEANSLRKKQKGQEFSIKEFKFQVDMFTKHFDRNYFETRKQWGLDTEMPVFIVGMPRSGTSLTEQIISSHPQAFGAGELIDIKMIRPALLNRCNAKSVEQFLQNLKPDDIDWAANKYLSRIMDLSGGEAPRVIDKMPQNFSNLWLIAMMFPNAKIINTRRNPADTCVSIFTLDFVKGHGYKNDLRTLGTYYHYYDKLMQHWKKVLPVPIMEVHYEQLVADQERISRDIIDFCNLEWDDRCLEFHKTKRRVMTASAGQVRKKMYSTSVERWRRYEKHLTPLLEAIENGS</sequence>
<dbReference type="SUPFAM" id="SSF48452">
    <property type="entry name" value="TPR-like"/>
    <property type="match status" value="1"/>
</dbReference>
<feature type="repeat" description="TPR" evidence="1">
    <location>
        <begin position="132"/>
        <end position="165"/>
    </location>
</feature>
<keyword evidence="4" id="KW-1185">Reference proteome</keyword>
<feature type="repeat" description="TPR" evidence="1">
    <location>
        <begin position="64"/>
        <end position="97"/>
    </location>
</feature>
<dbReference type="InterPro" id="IPR027417">
    <property type="entry name" value="P-loop_NTPase"/>
</dbReference>
<dbReference type="Gene3D" id="1.25.40.10">
    <property type="entry name" value="Tetratricopeptide repeat domain"/>
    <property type="match status" value="5"/>
</dbReference>
<feature type="compositionally biased region" description="Basic residues" evidence="2">
    <location>
        <begin position="12"/>
        <end position="22"/>
    </location>
</feature>
<evidence type="ECO:0000256" key="2">
    <source>
        <dbReference type="SAM" id="MobiDB-lite"/>
    </source>
</evidence>
<dbReference type="Pfam" id="PF13432">
    <property type="entry name" value="TPR_16"/>
    <property type="match status" value="1"/>
</dbReference>
<feature type="repeat" description="TPR" evidence="1">
    <location>
        <begin position="302"/>
        <end position="335"/>
    </location>
</feature>
<dbReference type="KEGG" id="alus:STSP2_00021"/>
<feature type="repeat" description="TPR" evidence="1">
    <location>
        <begin position="166"/>
        <end position="199"/>
    </location>
</feature>
<keyword evidence="1" id="KW-0802">TPR repeat</keyword>
<feature type="repeat" description="TPR" evidence="1">
    <location>
        <begin position="440"/>
        <end position="473"/>
    </location>
</feature>
<dbReference type="Pfam" id="PF13469">
    <property type="entry name" value="Sulfotransfer_3"/>
    <property type="match status" value="1"/>
</dbReference>
<dbReference type="SUPFAM" id="SSF52540">
    <property type="entry name" value="P-loop containing nucleoside triphosphate hydrolases"/>
    <property type="match status" value="1"/>
</dbReference>
<dbReference type="RefSeq" id="WP_169852869.1">
    <property type="nucleotide sequence ID" value="NZ_CP019791.1"/>
</dbReference>
<dbReference type="Pfam" id="PF13424">
    <property type="entry name" value="TPR_12"/>
    <property type="match status" value="1"/>
</dbReference>
<organism evidence="3 4">
    <name type="scientific">Anaerohalosphaera lusitana</name>
    <dbReference type="NCBI Taxonomy" id="1936003"/>
    <lineage>
        <taxon>Bacteria</taxon>
        <taxon>Pseudomonadati</taxon>
        <taxon>Planctomycetota</taxon>
        <taxon>Phycisphaerae</taxon>
        <taxon>Sedimentisphaerales</taxon>
        <taxon>Anaerohalosphaeraceae</taxon>
        <taxon>Anaerohalosphaera</taxon>
    </lineage>
</organism>
<dbReference type="InterPro" id="IPR019734">
    <property type="entry name" value="TPR_rpt"/>
</dbReference>
<dbReference type="PROSITE" id="PS50293">
    <property type="entry name" value="TPR_REGION"/>
    <property type="match status" value="5"/>
</dbReference>